<name>A0ABQ4L4F6_SIMTE</name>
<gene>
    <name evidence="1" type="ORF">J6TS1_46560</name>
</gene>
<evidence type="ECO:0000313" key="2">
    <source>
        <dbReference type="Proteomes" id="UP000680670"/>
    </source>
</evidence>
<protein>
    <recommendedName>
        <fullName evidence="3">Transposase</fullName>
    </recommendedName>
</protein>
<dbReference type="EMBL" id="BORJ01000017">
    <property type="protein sequence ID" value="GIN98786.1"/>
    <property type="molecule type" value="Genomic_DNA"/>
</dbReference>
<comment type="caution">
    <text evidence="1">The sequence shown here is derived from an EMBL/GenBank/DDBJ whole genome shotgun (WGS) entry which is preliminary data.</text>
</comment>
<keyword evidence="2" id="KW-1185">Reference proteome</keyword>
<accession>A0ABQ4L4F6</accession>
<proteinExistence type="predicted"/>
<evidence type="ECO:0008006" key="3">
    <source>
        <dbReference type="Google" id="ProtNLM"/>
    </source>
</evidence>
<evidence type="ECO:0000313" key="1">
    <source>
        <dbReference type="EMBL" id="GIN98786.1"/>
    </source>
</evidence>
<organism evidence="1 2">
    <name type="scientific">Siminovitchia terrae</name>
    <name type="common">Bacillus terrae</name>
    <dbReference type="NCBI Taxonomy" id="1914933"/>
    <lineage>
        <taxon>Bacteria</taxon>
        <taxon>Bacillati</taxon>
        <taxon>Bacillota</taxon>
        <taxon>Bacilli</taxon>
        <taxon>Bacillales</taxon>
        <taxon>Bacillaceae</taxon>
        <taxon>Siminovitchia</taxon>
    </lineage>
</organism>
<dbReference type="Proteomes" id="UP000680670">
    <property type="component" value="Unassembled WGS sequence"/>
</dbReference>
<dbReference type="RefSeq" id="WP_249410014.1">
    <property type="nucleotide sequence ID" value="NZ_BORI01000019.1"/>
</dbReference>
<reference evidence="1 2" key="1">
    <citation type="submission" date="2021-03" db="EMBL/GenBank/DDBJ databases">
        <title>Antimicrobial resistance genes in bacteria isolated from Japanese honey, and their potential for conferring macrolide and lincosamide resistance in the American foulbrood pathogen Paenibacillus larvae.</title>
        <authorList>
            <person name="Okamoto M."/>
            <person name="Kumagai M."/>
            <person name="Kanamori H."/>
            <person name="Takamatsu D."/>
        </authorList>
    </citation>
    <scope>NUCLEOTIDE SEQUENCE [LARGE SCALE GENOMIC DNA]</scope>
    <source>
        <strain evidence="1 2">J6TS1</strain>
    </source>
</reference>
<sequence length="75" mass="9096">MFRTLKVGFKANKQIIDRLFDIRRTCGQVWNDCVSLARYYHRLSGKWISKTQLQKELKGLYPIHSKRYKQWLTSF</sequence>